<organism evidence="1 2">
    <name type="scientific">Skermanella aerolata</name>
    <dbReference type="NCBI Taxonomy" id="393310"/>
    <lineage>
        <taxon>Bacteria</taxon>
        <taxon>Pseudomonadati</taxon>
        <taxon>Pseudomonadota</taxon>
        <taxon>Alphaproteobacteria</taxon>
        <taxon>Rhodospirillales</taxon>
        <taxon>Azospirillaceae</taxon>
        <taxon>Skermanella</taxon>
    </lineage>
</organism>
<gene>
    <name evidence="1" type="ORF">SAE02_61360</name>
</gene>
<dbReference type="Proteomes" id="UP000321523">
    <property type="component" value="Unassembled WGS sequence"/>
</dbReference>
<evidence type="ECO:0000313" key="1">
    <source>
        <dbReference type="EMBL" id="GEO41988.1"/>
    </source>
</evidence>
<comment type="caution">
    <text evidence="1">The sequence shown here is derived from an EMBL/GenBank/DDBJ whole genome shotgun (WGS) entry which is preliminary data.</text>
</comment>
<name>A0A512DZR7_9PROT</name>
<keyword evidence="2" id="KW-1185">Reference proteome</keyword>
<dbReference type="EMBL" id="BJYZ01000034">
    <property type="protein sequence ID" value="GEO41988.1"/>
    <property type="molecule type" value="Genomic_DNA"/>
</dbReference>
<dbReference type="AlphaFoldDB" id="A0A512DZR7"/>
<accession>A0A512DZR7</accession>
<reference evidence="1 2" key="1">
    <citation type="submission" date="2019-07" db="EMBL/GenBank/DDBJ databases">
        <title>Whole genome shotgun sequence of Skermanella aerolata NBRC 106429.</title>
        <authorList>
            <person name="Hosoyama A."/>
            <person name="Uohara A."/>
            <person name="Ohji S."/>
            <person name="Ichikawa N."/>
        </authorList>
    </citation>
    <scope>NUCLEOTIDE SEQUENCE [LARGE SCALE GENOMIC DNA]</scope>
    <source>
        <strain evidence="1 2">NBRC 106429</strain>
    </source>
</reference>
<sequence>MGNPALKRSQKMIGELTGMKSLKFLKQGRSLNTWNLTEQRQQILMPDLFEGIAARSVLAR</sequence>
<proteinExistence type="predicted"/>
<protein>
    <submittedName>
        <fullName evidence="1">Uncharacterized protein</fullName>
    </submittedName>
</protein>
<evidence type="ECO:0000313" key="2">
    <source>
        <dbReference type="Proteomes" id="UP000321523"/>
    </source>
</evidence>